<dbReference type="Proteomes" id="UP000004508">
    <property type="component" value="Unassembled WGS sequence"/>
</dbReference>
<sequence length="103" mass="11845">MAGEIYTHPSENSNWRKHKNACPCYRERWFPCNDVSGEPMYQVFCLQGTPPETLEEQDKCFRSKTRCWRLSEQKKASSSQAAAGTQEEPVKVSRNEKRASKAS</sequence>
<protein>
    <submittedName>
        <fullName evidence="2">Uncharacterized protein</fullName>
    </submittedName>
</protein>
<proteinExistence type="predicted"/>
<evidence type="ECO:0000313" key="2">
    <source>
        <dbReference type="EMBL" id="EFH89088.1"/>
    </source>
</evidence>
<feature type="compositionally biased region" description="Basic and acidic residues" evidence="1">
    <location>
        <begin position="88"/>
        <end position="103"/>
    </location>
</feature>
<evidence type="ECO:0000313" key="3">
    <source>
        <dbReference type="Proteomes" id="UP000004508"/>
    </source>
</evidence>
<evidence type="ECO:0000256" key="1">
    <source>
        <dbReference type="SAM" id="MobiDB-lite"/>
    </source>
</evidence>
<accession>D6TI31</accession>
<feature type="region of interest" description="Disordered" evidence="1">
    <location>
        <begin position="72"/>
        <end position="103"/>
    </location>
</feature>
<name>D6TI31_KTERA</name>
<reference evidence="2 3" key="1">
    <citation type="journal article" date="2011" name="Stand. Genomic Sci.">
        <title>Non-contiguous finished genome sequence and contextual data of the filamentous soil bacterium Ktedonobacter racemifer type strain (SOSP1-21).</title>
        <authorList>
            <person name="Chang Y.J."/>
            <person name="Land M."/>
            <person name="Hauser L."/>
            <person name="Chertkov O."/>
            <person name="Del Rio T.G."/>
            <person name="Nolan M."/>
            <person name="Copeland A."/>
            <person name="Tice H."/>
            <person name="Cheng J.F."/>
            <person name="Lucas S."/>
            <person name="Han C."/>
            <person name="Goodwin L."/>
            <person name="Pitluck S."/>
            <person name="Ivanova N."/>
            <person name="Ovchinikova G."/>
            <person name="Pati A."/>
            <person name="Chen A."/>
            <person name="Palaniappan K."/>
            <person name="Mavromatis K."/>
            <person name="Liolios K."/>
            <person name="Brettin T."/>
            <person name="Fiebig A."/>
            <person name="Rohde M."/>
            <person name="Abt B."/>
            <person name="Goker M."/>
            <person name="Detter J.C."/>
            <person name="Woyke T."/>
            <person name="Bristow J."/>
            <person name="Eisen J.A."/>
            <person name="Markowitz V."/>
            <person name="Hugenholtz P."/>
            <person name="Kyrpides N.C."/>
            <person name="Klenk H.P."/>
            <person name="Lapidus A."/>
        </authorList>
    </citation>
    <scope>NUCLEOTIDE SEQUENCE [LARGE SCALE GENOMIC DNA]</scope>
    <source>
        <strain evidence="3">DSM 44963</strain>
    </source>
</reference>
<comment type="caution">
    <text evidence="2">The sequence shown here is derived from an EMBL/GenBank/DDBJ whole genome shotgun (WGS) entry which is preliminary data.</text>
</comment>
<dbReference type="EMBL" id="ADVG01000001">
    <property type="protein sequence ID" value="EFH89088.1"/>
    <property type="molecule type" value="Genomic_DNA"/>
</dbReference>
<organism evidence="2 3">
    <name type="scientific">Ktedonobacter racemifer DSM 44963</name>
    <dbReference type="NCBI Taxonomy" id="485913"/>
    <lineage>
        <taxon>Bacteria</taxon>
        <taxon>Bacillati</taxon>
        <taxon>Chloroflexota</taxon>
        <taxon>Ktedonobacteria</taxon>
        <taxon>Ktedonobacterales</taxon>
        <taxon>Ktedonobacteraceae</taxon>
        <taxon>Ktedonobacter</taxon>
    </lineage>
</organism>
<dbReference type="AlphaFoldDB" id="D6TI31"/>
<keyword evidence="3" id="KW-1185">Reference proteome</keyword>
<gene>
    <name evidence="2" type="ORF">Krac_10617</name>
</gene>
<dbReference type="InParanoid" id="D6TI31"/>